<organism evidence="1 2">
    <name type="scientific">Nemania bipapillata</name>
    <dbReference type="NCBI Taxonomy" id="110536"/>
    <lineage>
        <taxon>Eukaryota</taxon>
        <taxon>Fungi</taxon>
        <taxon>Dikarya</taxon>
        <taxon>Ascomycota</taxon>
        <taxon>Pezizomycotina</taxon>
        <taxon>Sordariomycetes</taxon>
        <taxon>Xylariomycetidae</taxon>
        <taxon>Xylariales</taxon>
        <taxon>Xylariaceae</taxon>
        <taxon>Nemania</taxon>
    </lineage>
</organism>
<sequence>MSAAQLFLFGTRLWELVQGRLAKKYIQQYKPFPIPPKEARLFNPSDAVVSWLANVPHQDAVWNSDNTLLHLLAPFQEPDIGLVGCQIEPYVPKERQSASKITEWEVAALYSRLKQRGGNKAAYVADGSTNFIVSGATMLLRGVISREPDFQNELLLETFRGFLQTAGEDAFITRWVLFQHLRKDAQRSFKKWRIGMQILPEAYISAPLARDSRFVGQVAGFGRDFKLSLTCLFSEPGFRKLYWTTPYMARKMVQGLLNPFVSLLWYISLYMAYYQYPIIAVAFALYYLYGFIGSMFSFVKEFPYCGSKIWAAILSDMILLFSAFYFDENSASRPGFIGDRQI</sequence>
<accession>A0ACC2IBT3</accession>
<protein>
    <submittedName>
        <fullName evidence="1">Uncharacterized protein</fullName>
    </submittedName>
</protein>
<reference evidence="1" key="1">
    <citation type="submission" date="2022-11" db="EMBL/GenBank/DDBJ databases">
        <title>Genome Sequence of Nemania bipapillata.</title>
        <authorList>
            <person name="Buettner E."/>
        </authorList>
    </citation>
    <scope>NUCLEOTIDE SEQUENCE</scope>
    <source>
        <strain evidence="1">CP14</strain>
    </source>
</reference>
<keyword evidence="2" id="KW-1185">Reference proteome</keyword>
<proteinExistence type="predicted"/>
<dbReference type="EMBL" id="JAPESX010001633">
    <property type="protein sequence ID" value="KAJ8112596.1"/>
    <property type="molecule type" value="Genomic_DNA"/>
</dbReference>
<name>A0ACC2IBT3_9PEZI</name>
<evidence type="ECO:0000313" key="2">
    <source>
        <dbReference type="Proteomes" id="UP001153334"/>
    </source>
</evidence>
<dbReference type="Proteomes" id="UP001153334">
    <property type="component" value="Unassembled WGS sequence"/>
</dbReference>
<gene>
    <name evidence="1" type="ORF">ONZ43_g5360</name>
</gene>
<comment type="caution">
    <text evidence="1">The sequence shown here is derived from an EMBL/GenBank/DDBJ whole genome shotgun (WGS) entry which is preliminary data.</text>
</comment>
<evidence type="ECO:0000313" key="1">
    <source>
        <dbReference type="EMBL" id="KAJ8112596.1"/>
    </source>
</evidence>